<keyword evidence="2" id="KW-1185">Reference proteome</keyword>
<dbReference type="FunFam" id="3.40.50.1240:FF:000138">
    <property type="match status" value="1"/>
</dbReference>
<dbReference type="PANTHER" id="PTHR10606:SF44">
    <property type="entry name" value="6-PHOSPHOFRUCTO 2-KINASE_FRUCTOSE 2,6-BISPHOSPHATASE LONG FORM"/>
    <property type="match status" value="1"/>
</dbReference>
<name>A0A8S1U9N4_PAROT</name>
<protein>
    <recommendedName>
        <fullName evidence="3">Fructose-2,6-bisphosphatase</fullName>
    </recommendedName>
</protein>
<gene>
    <name evidence="1" type="ORF">POCTA_138.1.T0380250</name>
</gene>
<evidence type="ECO:0008006" key="3">
    <source>
        <dbReference type="Google" id="ProtNLM"/>
    </source>
</evidence>
<evidence type="ECO:0000313" key="1">
    <source>
        <dbReference type="EMBL" id="CAD8160562.1"/>
    </source>
</evidence>
<dbReference type="Proteomes" id="UP000683925">
    <property type="component" value="Unassembled WGS sequence"/>
</dbReference>
<accession>A0A8S1U9N4</accession>
<dbReference type="GO" id="GO:0006003">
    <property type="term" value="P:fructose 2,6-bisphosphate metabolic process"/>
    <property type="evidence" value="ECO:0007669"/>
    <property type="project" value="InterPro"/>
</dbReference>
<reference evidence="1" key="1">
    <citation type="submission" date="2021-01" db="EMBL/GenBank/DDBJ databases">
        <authorList>
            <consortium name="Genoscope - CEA"/>
            <person name="William W."/>
        </authorList>
    </citation>
    <scope>NUCLEOTIDE SEQUENCE</scope>
</reference>
<dbReference type="GO" id="GO:0005829">
    <property type="term" value="C:cytosol"/>
    <property type="evidence" value="ECO:0007669"/>
    <property type="project" value="TreeGrafter"/>
</dbReference>
<dbReference type="PIRSF" id="PIRSF000709">
    <property type="entry name" value="6PFK_2-Ptase"/>
    <property type="match status" value="1"/>
</dbReference>
<dbReference type="EMBL" id="CAJJDP010000038">
    <property type="protein sequence ID" value="CAD8160562.1"/>
    <property type="molecule type" value="Genomic_DNA"/>
</dbReference>
<sequence>MRRAVHTSDVVASKLEIQPLQLKTLDEINVGICDGMTYTEIAQKFPSDFQERKINKLGYRYPRGESYLDLISRIEPVIFEIERSRQPVMIIAHQAILRCLYAYFHQNEIPEVPTLDIPLHCVIKLTPAAYFCDEKRVLIKPQTGEISIKEEYVQEFVRSKSKQKSFIDL</sequence>
<dbReference type="InterPro" id="IPR003094">
    <property type="entry name" value="6Pfruct_kin"/>
</dbReference>
<dbReference type="InterPro" id="IPR013078">
    <property type="entry name" value="His_Pase_superF_clade-1"/>
</dbReference>
<organism evidence="1 2">
    <name type="scientific">Paramecium octaurelia</name>
    <dbReference type="NCBI Taxonomy" id="43137"/>
    <lineage>
        <taxon>Eukaryota</taxon>
        <taxon>Sar</taxon>
        <taxon>Alveolata</taxon>
        <taxon>Ciliophora</taxon>
        <taxon>Intramacronucleata</taxon>
        <taxon>Oligohymenophorea</taxon>
        <taxon>Peniculida</taxon>
        <taxon>Parameciidae</taxon>
        <taxon>Paramecium</taxon>
    </lineage>
</organism>
<dbReference type="GO" id="GO:0003873">
    <property type="term" value="F:6-phosphofructo-2-kinase activity"/>
    <property type="evidence" value="ECO:0007669"/>
    <property type="project" value="TreeGrafter"/>
</dbReference>
<dbReference type="GO" id="GO:0005524">
    <property type="term" value="F:ATP binding"/>
    <property type="evidence" value="ECO:0007669"/>
    <property type="project" value="InterPro"/>
</dbReference>
<comment type="caution">
    <text evidence="1">The sequence shown here is derived from an EMBL/GenBank/DDBJ whole genome shotgun (WGS) entry which is preliminary data.</text>
</comment>
<evidence type="ECO:0000313" key="2">
    <source>
        <dbReference type="Proteomes" id="UP000683925"/>
    </source>
</evidence>
<dbReference type="GO" id="GO:0004331">
    <property type="term" value="F:fructose-2,6-bisphosphate 2-phosphatase activity"/>
    <property type="evidence" value="ECO:0007669"/>
    <property type="project" value="TreeGrafter"/>
</dbReference>
<dbReference type="PANTHER" id="PTHR10606">
    <property type="entry name" value="6-PHOSPHOFRUCTO-2-KINASE/FRUCTOSE-2,6-BISPHOSPHATASE"/>
    <property type="match status" value="1"/>
</dbReference>
<dbReference type="Pfam" id="PF00300">
    <property type="entry name" value="His_Phos_1"/>
    <property type="match status" value="1"/>
</dbReference>
<proteinExistence type="predicted"/>
<dbReference type="AlphaFoldDB" id="A0A8S1U9N4"/>
<dbReference type="OrthoDB" id="267323at2759"/>